<sequence>MLKKLLFLTTYTLALTTCTLQAQDWQWIQRGGGYTTMSNGYTREGIVDIVVDSDNNSYTISPIGGLQPDVAGNPLTFYGYSNNIPDYVLTSFSCDGAYRWSKVIGGGGNETIDGVEIDTNDNVYVAGKFSTCNPTNVYSPHIDEDFIMDQSNDCRNTFIVKYDKDGNFQWIEQPSAVGAGSNDIGSLDFVISEDGTIYWLVVIATPGLYGGSFNYTDTDKGFFVFKYDTNGNFIEAIPLNIDVSQGGLQANMQLYINPNNNYIYLTSYKSSSTSETFAIQGHTLTGSAHITCLDTNGNFQWMLQDAQPDALYLVVKDLAFDSQNDMYIGCTLAGFGLDTFLGLTLPQNQVPHIIFKVDAATATTVHWYTYPDTFSTNNLYDLVYDDVNNKVVFTGRVQGDSNYTWGNQTIYPSTNNGSRPMMATFDPANGDCTGLYFINGGPGALGNGRALAVDHSGDYLVGGDFNSYLNDTNGNAITSIGGDTDFFLTKFSTQVCTPLSTQNNQAINLQPYPNPTYNNINVPVTQQTSYTLYNIQGALLQQGTLNTNNQSVPLNNYPTGMYLLTLTTNGQSQTHKIVKQ</sequence>
<organism evidence="4 5">
    <name type="scientific">Neptunitalea lumnitzerae</name>
    <dbReference type="NCBI Taxonomy" id="2965509"/>
    <lineage>
        <taxon>Bacteria</taxon>
        <taxon>Pseudomonadati</taxon>
        <taxon>Bacteroidota</taxon>
        <taxon>Flavobacteriia</taxon>
        <taxon>Flavobacteriales</taxon>
        <taxon>Flavobacteriaceae</taxon>
        <taxon>Neptunitalea</taxon>
    </lineage>
</organism>
<evidence type="ECO:0000259" key="3">
    <source>
        <dbReference type="Pfam" id="PF18962"/>
    </source>
</evidence>
<evidence type="ECO:0000313" key="4">
    <source>
        <dbReference type="EMBL" id="GLB50812.1"/>
    </source>
</evidence>
<feature type="signal peptide" evidence="2">
    <location>
        <begin position="1"/>
        <end position="22"/>
    </location>
</feature>
<dbReference type="SUPFAM" id="SSF63829">
    <property type="entry name" value="Calcium-dependent phosphotriesterase"/>
    <property type="match status" value="1"/>
</dbReference>
<dbReference type="NCBIfam" id="TIGR04183">
    <property type="entry name" value="Por_Secre_tail"/>
    <property type="match status" value="1"/>
</dbReference>
<reference evidence="4" key="1">
    <citation type="submission" date="2022-07" db="EMBL/GenBank/DDBJ databases">
        <title>Taxonomy of Novel Oxalotrophic and Methylotrophic Bacteria.</title>
        <authorList>
            <person name="Sahin N."/>
            <person name="Tani A."/>
        </authorList>
    </citation>
    <scope>NUCLEOTIDE SEQUENCE</scope>
    <source>
        <strain evidence="4">Y10</strain>
    </source>
</reference>
<dbReference type="EMBL" id="BRVO01000005">
    <property type="protein sequence ID" value="GLB50812.1"/>
    <property type="molecule type" value="Genomic_DNA"/>
</dbReference>
<dbReference type="Proteomes" id="UP001143543">
    <property type="component" value="Unassembled WGS sequence"/>
</dbReference>
<comment type="caution">
    <text evidence="4">The sequence shown here is derived from an EMBL/GenBank/DDBJ whole genome shotgun (WGS) entry which is preliminary data.</text>
</comment>
<keyword evidence="5" id="KW-1185">Reference proteome</keyword>
<protein>
    <recommendedName>
        <fullName evidence="3">Secretion system C-terminal sorting domain-containing protein</fullName>
    </recommendedName>
</protein>
<gene>
    <name evidence="4" type="ORF">Y10_31800</name>
</gene>
<dbReference type="RefSeq" id="WP_281766450.1">
    <property type="nucleotide sequence ID" value="NZ_BRVO01000005.1"/>
</dbReference>
<feature type="domain" description="Secretion system C-terminal sorting" evidence="3">
    <location>
        <begin position="512"/>
        <end position="578"/>
    </location>
</feature>
<name>A0ABQ5MN95_9FLAO</name>
<dbReference type="InterPro" id="IPR026444">
    <property type="entry name" value="Secre_tail"/>
</dbReference>
<dbReference type="PANTHER" id="PTHR35580">
    <property type="entry name" value="CELL SURFACE GLYCOPROTEIN (S-LAYER PROTEIN)-LIKE PROTEIN"/>
    <property type="match status" value="1"/>
</dbReference>
<dbReference type="PANTHER" id="PTHR35580:SF1">
    <property type="entry name" value="PHYTASE-LIKE DOMAIN-CONTAINING PROTEIN"/>
    <property type="match status" value="1"/>
</dbReference>
<evidence type="ECO:0000256" key="2">
    <source>
        <dbReference type="SAM" id="SignalP"/>
    </source>
</evidence>
<keyword evidence="1 2" id="KW-0732">Signal</keyword>
<evidence type="ECO:0000256" key="1">
    <source>
        <dbReference type="ARBA" id="ARBA00022729"/>
    </source>
</evidence>
<feature type="chain" id="PRO_5046929098" description="Secretion system C-terminal sorting domain-containing protein" evidence="2">
    <location>
        <begin position="23"/>
        <end position="580"/>
    </location>
</feature>
<dbReference type="Pfam" id="PF18962">
    <property type="entry name" value="Por_Secre_tail"/>
    <property type="match status" value="1"/>
</dbReference>
<accession>A0ABQ5MN95</accession>
<proteinExistence type="predicted"/>
<dbReference type="InterPro" id="IPR052918">
    <property type="entry name" value="Motility_Chemotaxis_Reg"/>
</dbReference>
<evidence type="ECO:0000313" key="5">
    <source>
        <dbReference type="Proteomes" id="UP001143543"/>
    </source>
</evidence>